<dbReference type="InterPro" id="IPR012338">
    <property type="entry name" value="Beta-lactam/transpept-like"/>
</dbReference>
<evidence type="ECO:0000313" key="3">
    <source>
        <dbReference type="Proteomes" id="UP001500822"/>
    </source>
</evidence>
<dbReference type="Gene3D" id="3.40.710.10">
    <property type="entry name" value="DD-peptidase/beta-lactamase superfamily"/>
    <property type="match status" value="1"/>
</dbReference>
<feature type="domain" description="Beta-lactamase-related" evidence="1">
    <location>
        <begin position="22"/>
        <end position="386"/>
    </location>
</feature>
<dbReference type="PANTHER" id="PTHR43283:SF3">
    <property type="entry name" value="BETA-LACTAMASE FAMILY PROTEIN (AFU_ORTHOLOGUE AFUA_5G07500)"/>
    <property type="match status" value="1"/>
</dbReference>
<proteinExistence type="predicted"/>
<dbReference type="InterPro" id="IPR001466">
    <property type="entry name" value="Beta-lactam-related"/>
</dbReference>
<dbReference type="InterPro" id="IPR050789">
    <property type="entry name" value="Diverse_Enzym_Activities"/>
</dbReference>
<dbReference type="PANTHER" id="PTHR43283">
    <property type="entry name" value="BETA-LACTAMASE-RELATED"/>
    <property type="match status" value="1"/>
</dbReference>
<protein>
    <submittedName>
        <fullName evidence="2">Serine hydrolase domain-containing protein</fullName>
    </submittedName>
</protein>
<evidence type="ECO:0000259" key="1">
    <source>
        <dbReference type="Pfam" id="PF00144"/>
    </source>
</evidence>
<evidence type="ECO:0000313" key="2">
    <source>
        <dbReference type="EMBL" id="GAA4742272.1"/>
    </source>
</evidence>
<gene>
    <name evidence="2" type="ORF">GCM10023217_08320</name>
</gene>
<dbReference type="EMBL" id="BAABIE010000003">
    <property type="protein sequence ID" value="GAA4742272.1"/>
    <property type="molecule type" value="Genomic_DNA"/>
</dbReference>
<dbReference type="Pfam" id="PF00144">
    <property type="entry name" value="Beta-lactamase"/>
    <property type="match status" value="1"/>
</dbReference>
<organism evidence="2 3">
    <name type="scientific">Gordonia alkaliphila</name>
    <dbReference type="NCBI Taxonomy" id="1053547"/>
    <lineage>
        <taxon>Bacteria</taxon>
        <taxon>Bacillati</taxon>
        <taxon>Actinomycetota</taxon>
        <taxon>Actinomycetes</taxon>
        <taxon>Mycobacteriales</taxon>
        <taxon>Gordoniaceae</taxon>
        <taxon>Gordonia</taxon>
    </lineage>
</organism>
<dbReference type="Proteomes" id="UP001500822">
    <property type="component" value="Unassembled WGS sequence"/>
</dbReference>
<dbReference type="GO" id="GO:0016787">
    <property type="term" value="F:hydrolase activity"/>
    <property type="evidence" value="ECO:0007669"/>
    <property type="project" value="UniProtKB-KW"/>
</dbReference>
<name>A0ABP8Z0K9_9ACTN</name>
<comment type="caution">
    <text evidence="2">The sequence shown here is derived from an EMBL/GenBank/DDBJ whole genome shotgun (WGS) entry which is preliminary data.</text>
</comment>
<accession>A0ABP8Z0K9</accession>
<dbReference type="SUPFAM" id="SSF56601">
    <property type="entry name" value="beta-lactamase/transpeptidase-like"/>
    <property type="match status" value="1"/>
</dbReference>
<sequence length="394" mass="42113">MSARTAALDDLLRRATTTDDPQARVPGVVAAVTRADGTLYEGVAGVRSVGDDAPMTVDTVFAGYSITKAVTGTAVMQCVEDGLLDLDAPAAEYLPELDELQVIEGFADDGSQVLRAPSTRITTRMLMLHTAGFGYAFFSEVYGRLLAETGQPDITGATKAALMTPLLFDPGTRWNYGTSMDWAGLVVEAVRGRRLGEVMAERIFAPLGMADTGFTMTPSMAERRATVHMRTPDGTLKPTRAVLPQDPEIQMGGHGLYTTMPDFTRFLRMWLRDGDGEHGRVLRPETVAAAAANGLGELKVGPLATSSPALARSTEFFPGLSKSWAYSFMVNDDPAPTGRSAGSLGWAGLANLYFWIDRSADVAGIWGSQILPFGDPGALSAYLDLETAVYLSLP</sequence>
<keyword evidence="3" id="KW-1185">Reference proteome</keyword>
<keyword evidence="2" id="KW-0378">Hydrolase</keyword>
<dbReference type="RefSeq" id="WP_345312547.1">
    <property type="nucleotide sequence ID" value="NZ_BAABIE010000003.1"/>
</dbReference>
<reference evidence="3" key="1">
    <citation type="journal article" date="2019" name="Int. J. Syst. Evol. Microbiol.">
        <title>The Global Catalogue of Microorganisms (GCM) 10K type strain sequencing project: providing services to taxonomists for standard genome sequencing and annotation.</title>
        <authorList>
            <consortium name="The Broad Institute Genomics Platform"/>
            <consortium name="The Broad Institute Genome Sequencing Center for Infectious Disease"/>
            <person name="Wu L."/>
            <person name="Ma J."/>
        </authorList>
    </citation>
    <scope>NUCLEOTIDE SEQUENCE [LARGE SCALE GENOMIC DNA]</scope>
    <source>
        <strain evidence="3">JCM 18077</strain>
    </source>
</reference>